<dbReference type="GO" id="GO:0005975">
    <property type="term" value="P:carbohydrate metabolic process"/>
    <property type="evidence" value="ECO:0007669"/>
    <property type="project" value="InterPro"/>
</dbReference>
<evidence type="ECO:0000256" key="1">
    <source>
        <dbReference type="ARBA" id="ARBA00003518"/>
    </source>
</evidence>
<dbReference type="Gene3D" id="3.20.20.70">
    <property type="entry name" value="Aldolase class I"/>
    <property type="match status" value="1"/>
</dbReference>
<dbReference type="SUPFAM" id="SSF51569">
    <property type="entry name" value="Aldolase"/>
    <property type="match status" value="1"/>
</dbReference>
<dbReference type="InterPro" id="IPR004732">
    <property type="entry name" value="Transaldolase_2"/>
</dbReference>
<feature type="active site" description="Schiff-base intermediate with substrate" evidence="11">
    <location>
        <position position="139"/>
    </location>
</feature>
<comment type="subcellular location">
    <subcellularLocation>
        <location evidence="2 11">Cytoplasm</location>
    </subcellularLocation>
</comment>
<dbReference type="InterPro" id="IPR013785">
    <property type="entry name" value="Aldolase_TIM"/>
</dbReference>
<dbReference type="InterPro" id="IPR001585">
    <property type="entry name" value="TAL/FSA"/>
</dbReference>
<dbReference type="HAMAP" id="MF_00493">
    <property type="entry name" value="Transaldolase_2"/>
    <property type="match status" value="1"/>
</dbReference>
<dbReference type="NCBIfam" id="TIGR00876">
    <property type="entry name" value="tal_mycobact"/>
    <property type="match status" value="1"/>
</dbReference>
<organism evidence="12 13">
    <name type="scientific">Crenobacter cavernae</name>
    <dbReference type="NCBI Taxonomy" id="2290923"/>
    <lineage>
        <taxon>Bacteria</taxon>
        <taxon>Pseudomonadati</taxon>
        <taxon>Pseudomonadota</taxon>
        <taxon>Betaproteobacteria</taxon>
        <taxon>Neisseriales</taxon>
        <taxon>Neisseriaceae</taxon>
        <taxon>Crenobacter</taxon>
    </lineage>
</organism>
<dbReference type="PANTHER" id="PTHR10683:SF31">
    <property type="entry name" value="TRANSALDOLASE"/>
    <property type="match status" value="1"/>
</dbReference>
<evidence type="ECO:0000256" key="3">
    <source>
        <dbReference type="ARBA" id="ARBA00004857"/>
    </source>
</evidence>
<dbReference type="OrthoDB" id="9809101at2"/>
<evidence type="ECO:0000256" key="6">
    <source>
        <dbReference type="ARBA" id="ARBA00022490"/>
    </source>
</evidence>
<dbReference type="Pfam" id="PF00923">
    <property type="entry name" value="TAL_FSA"/>
    <property type="match status" value="1"/>
</dbReference>
<evidence type="ECO:0000256" key="7">
    <source>
        <dbReference type="ARBA" id="ARBA00022679"/>
    </source>
</evidence>
<evidence type="ECO:0000256" key="4">
    <source>
        <dbReference type="ARBA" id="ARBA00008426"/>
    </source>
</evidence>
<dbReference type="GO" id="GO:0004801">
    <property type="term" value="F:transaldolase activity"/>
    <property type="evidence" value="ECO:0007669"/>
    <property type="project" value="UniProtKB-UniRule"/>
</dbReference>
<proteinExistence type="inferred from homology"/>
<evidence type="ECO:0000256" key="8">
    <source>
        <dbReference type="ARBA" id="ARBA00023126"/>
    </source>
</evidence>
<keyword evidence="8 11" id="KW-0570">Pentose shunt</keyword>
<reference evidence="12 13" key="1">
    <citation type="submission" date="2018-07" db="EMBL/GenBank/DDBJ databases">
        <title>Crenobacter cavernae sp. nov., isolated from a karst cave.</title>
        <authorList>
            <person name="Zhu H."/>
        </authorList>
    </citation>
    <scope>NUCLEOTIDE SEQUENCE [LARGE SCALE GENOMIC DNA]</scope>
    <source>
        <strain evidence="12 13">K1W11S-77</strain>
    </source>
</reference>
<accession>A0A345Y5C3</accession>
<dbReference type="NCBIfam" id="NF002881">
    <property type="entry name" value="PRK03343.1"/>
    <property type="match status" value="1"/>
</dbReference>
<dbReference type="PANTHER" id="PTHR10683">
    <property type="entry name" value="TRANSALDOLASE"/>
    <property type="match status" value="1"/>
</dbReference>
<dbReference type="GO" id="GO:0006098">
    <property type="term" value="P:pentose-phosphate shunt"/>
    <property type="evidence" value="ECO:0007669"/>
    <property type="project" value="UniProtKB-UniRule"/>
</dbReference>
<dbReference type="PROSITE" id="PS01054">
    <property type="entry name" value="TRANSALDOLASE_1"/>
    <property type="match status" value="1"/>
</dbReference>
<evidence type="ECO:0000313" key="12">
    <source>
        <dbReference type="EMBL" id="AXK39125.1"/>
    </source>
</evidence>
<protein>
    <recommendedName>
        <fullName evidence="5 11">Transaldolase</fullName>
        <ecNumber evidence="5 11">2.2.1.2</ecNumber>
    </recommendedName>
</protein>
<evidence type="ECO:0000256" key="2">
    <source>
        <dbReference type="ARBA" id="ARBA00004496"/>
    </source>
</evidence>
<keyword evidence="9 11" id="KW-0704">Schiff base</keyword>
<comment type="catalytic activity">
    <reaction evidence="10 11">
        <text>D-sedoheptulose 7-phosphate + D-glyceraldehyde 3-phosphate = D-erythrose 4-phosphate + beta-D-fructose 6-phosphate</text>
        <dbReference type="Rhea" id="RHEA:17053"/>
        <dbReference type="ChEBI" id="CHEBI:16897"/>
        <dbReference type="ChEBI" id="CHEBI:57483"/>
        <dbReference type="ChEBI" id="CHEBI:57634"/>
        <dbReference type="ChEBI" id="CHEBI:59776"/>
        <dbReference type="EC" id="2.2.1.2"/>
    </reaction>
</comment>
<name>A0A345Y5C3_9NEIS</name>
<dbReference type="Proteomes" id="UP000254537">
    <property type="component" value="Chromosome"/>
</dbReference>
<dbReference type="KEGG" id="ccah:DWG20_06595"/>
<gene>
    <name evidence="11 12" type="primary">tal</name>
    <name evidence="12" type="ORF">DWG20_06595</name>
</gene>
<evidence type="ECO:0000256" key="9">
    <source>
        <dbReference type="ARBA" id="ARBA00023270"/>
    </source>
</evidence>
<dbReference type="InterPro" id="IPR018225">
    <property type="entry name" value="Transaldolase_AS"/>
</dbReference>
<sequence length="353" mass="37778">MNRLQAIRPFGQRIWLDNLSRELLASGELARLVAEDGIAGVTSNPTIFHKAIGSDPRYRDDLNALKLRALNAEQTYEALVVPDVQAACDLMAGQYAASHGDDGYVSLEVSPLLADDVEGTLEAARRLWAAVKRPNLMIKIPATKAGVTALAHLIREGVNVNVTLLFSLTQVEAVWDAYIAGLSARHDDGEPLGHVKAVASFFLSRVDSAIDAALPASLQGKGAIALAKSAYARYLERFHGAEFAALKASGARPQYLLWASTGTKNPAYRDVLYVEALIGPETVNTVPDATLAAFRDHGEAADALTGADFTAEKQTLAEIEAAGVNWEDLGARLQQNGLALFADSYLALLKLTA</sequence>
<keyword evidence="6 11" id="KW-0963">Cytoplasm</keyword>
<dbReference type="AlphaFoldDB" id="A0A345Y5C3"/>
<evidence type="ECO:0000313" key="13">
    <source>
        <dbReference type="Proteomes" id="UP000254537"/>
    </source>
</evidence>
<comment type="function">
    <text evidence="1 11">Transaldolase is important for the balance of metabolites in the pentose-phosphate pathway.</text>
</comment>
<dbReference type="GO" id="GO:0005737">
    <property type="term" value="C:cytoplasm"/>
    <property type="evidence" value="ECO:0007669"/>
    <property type="project" value="UniProtKB-SubCell"/>
</dbReference>
<keyword evidence="7 11" id="KW-0808">Transferase</keyword>
<evidence type="ECO:0000256" key="11">
    <source>
        <dbReference type="HAMAP-Rule" id="MF_00493"/>
    </source>
</evidence>
<evidence type="ECO:0000256" key="10">
    <source>
        <dbReference type="ARBA" id="ARBA00048810"/>
    </source>
</evidence>
<dbReference type="CDD" id="cd00955">
    <property type="entry name" value="Transaldolase_like"/>
    <property type="match status" value="1"/>
</dbReference>
<dbReference type="EC" id="2.2.1.2" evidence="5 11"/>
<dbReference type="PIRSF" id="PIRSF036915">
    <property type="entry name" value="Trnald_Bac_Plnt"/>
    <property type="match status" value="1"/>
</dbReference>
<comment type="similarity">
    <text evidence="4 11">Belongs to the transaldolase family. Type 2 subfamily.</text>
</comment>
<comment type="pathway">
    <text evidence="3 11">Carbohydrate degradation; pentose phosphate pathway; D-glyceraldehyde 3-phosphate and beta-D-fructose 6-phosphate from D-ribose 5-phosphate and D-xylulose 5-phosphate (non-oxidative stage): step 2/3.</text>
</comment>
<dbReference type="EMBL" id="CP031337">
    <property type="protein sequence ID" value="AXK39125.1"/>
    <property type="molecule type" value="Genomic_DNA"/>
</dbReference>
<dbReference type="RefSeq" id="WP_115433060.1">
    <property type="nucleotide sequence ID" value="NZ_CP031337.1"/>
</dbReference>
<dbReference type="UniPathway" id="UPA00115">
    <property type="reaction ID" value="UER00414"/>
</dbReference>
<evidence type="ECO:0000256" key="5">
    <source>
        <dbReference type="ARBA" id="ARBA00013151"/>
    </source>
</evidence>